<dbReference type="PROSITE" id="PS51372">
    <property type="entry name" value="PRD_2"/>
    <property type="match status" value="2"/>
</dbReference>
<gene>
    <name evidence="15" type="ORF">SAMN04487936_104216</name>
</gene>
<dbReference type="RefSeq" id="WP_075036186.1">
    <property type="nucleotide sequence ID" value="NZ_FOSB01000004.1"/>
</dbReference>
<dbReference type="Pfam" id="PF05043">
    <property type="entry name" value="Mga"/>
    <property type="match status" value="1"/>
</dbReference>
<keyword evidence="5" id="KW-0808">Transferase</keyword>
<dbReference type="InterPro" id="IPR002178">
    <property type="entry name" value="PTS_EIIA_type-2_dom"/>
</dbReference>
<dbReference type="InterPro" id="IPR007737">
    <property type="entry name" value="Mga_HTH"/>
</dbReference>
<sequence>MELNERSNKILQELVVNPKITSTTLEKKYDLTRRQLGYSFNKINNWLVSHNLPEIERTRQGQFIIDRSIFVRVNGEHKPSVETIVLSERQRVHLIILMLICREELSLNHFTFELDFSKNTILNDLKEAQSFLDPYEITIKYSRKTGYMLEGKEFQIRRVLIKVTYELLMHTGASKVKELSLLSSEQLTRFRQQIEKLEEKLNIQFTDEKIEMMPYILALILRRVERGYVISNFPLKHEDVSSTKEYQVMGEIFASMDIPEEERLFMTLHLLTTNVYRSEELADIESMSDLIPIIEHMLQLFERSACIYFQDREQLVDKLFQHIRPAYYRIKYGLTETQVIQSSIADELKEIHHLVKRSIAPLEGFIGREIPDNEVAYLTMLIGGWMTRQGESIEKKVKAIVVCPQGVSVSRLLFNQLTELFPEFVFLDSLSKREYMEYELDYDFVFSTIPLESDEDERVIVCQAFLNRDDRLRLRKQVMMEVQGYILNDIHVDHLMDIIRNHTTIHNEKALVEELNSYIHRDGESSIKQSLERRALHLDQLIPLNHITVKDSVGSWEEAIQIASEPLVTRGYVEQRYVDTMVHQMERDPYIIIAPHFAIPHAAPEDGVIKAGMSLLKVEQGVSFNEDETVHVIAVIAAEDKKKHMHGLMQLMNLAGSELDRTKLIQADEAEEIHELIQTYSTE</sequence>
<evidence type="ECO:0000256" key="7">
    <source>
        <dbReference type="ARBA" id="ARBA00022777"/>
    </source>
</evidence>
<dbReference type="InterPro" id="IPR016152">
    <property type="entry name" value="PTrfase/Anion_transptr"/>
</dbReference>
<dbReference type="PROSITE" id="PS51099">
    <property type="entry name" value="PTS_EIIB_TYPE_2"/>
    <property type="match status" value="1"/>
</dbReference>
<protein>
    <recommendedName>
        <fullName evidence="10">Ascorbate-specific PTS system EIIA component</fullName>
    </recommendedName>
    <alternativeName>
        <fullName evidence="11">Ascorbate-specific phosphotransferase enzyme IIA component</fullName>
    </alternativeName>
</protein>
<dbReference type="GO" id="GO:0006355">
    <property type="term" value="P:regulation of DNA-templated transcription"/>
    <property type="evidence" value="ECO:0007669"/>
    <property type="project" value="InterPro"/>
</dbReference>
<dbReference type="InterPro" id="IPR051351">
    <property type="entry name" value="Ascorbate-PTS_EIIA_comp"/>
</dbReference>
<evidence type="ECO:0000256" key="11">
    <source>
        <dbReference type="ARBA" id="ARBA00042072"/>
    </source>
</evidence>
<dbReference type="Gene3D" id="3.40.930.10">
    <property type="entry name" value="Mannitol-specific EII, Chain A"/>
    <property type="match status" value="1"/>
</dbReference>
<dbReference type="CDD" id="cd00211">
    <property type="entry name" value="PTS_IIA_fru"/>
    <property type="match status" value="1"/>
</dbReference>
<keyword evidence="3" id="KW-0963">Cytoplasm</keyword>
<evidence type="ECO:0000256" key="9">
    <source>
        <dbReference type="ARBA" id="ARBA00037387"/>
    </source>
</evidence>
<accession>A0A1I3UBS9</accession>
<evidence type="ECO:0000259" key="13">
    <source>
        <dbReference type="PROSITE" id="PS51099"/>
    </source>
</evidence>
<evidence type="ECO:0000256" key="6">
    <source>
        <dbReference type="ARBA" id="ARBA00022683"/>
    </source>
</evidence>
<evidence type="ECO:0000256" key="8">
    <source>
        <dbReference type="ARBA" id="ARBA00023159"/>
    </source>
</evidence>
<evidence type="ECO:0000259" key="12">
    <source>
        <dbReference type="PROSITE" id="PS51094"/>
    </source>
</evidence>
<dbReference type="SUPFAM" id="SSF55804">
    <property type="entry name" value="Phoshotransferase/anion transport protein"/>
    <property type="match status" value="1"/>
</dbReference>
<keyword evidence="2" id="KW-0813">Transport</keyword>
<keyword evidence="6" id="KW-0598">Phosphotransferase system</keyword>
<dbReference type="InterPro" id="IPR036634">
    <property type="entry name" value="PRD_sf"/>
</dbReference>
<evidence type="ECO:0000256" key="1">
    <source>
        <dbReference type="ARBA" id="ARBA00004496"/>
    </source>
</evidence>
<dbReference type="OrthoDB" id="369398at2"/>
<evidence type="ECO:0000313" key="16">
    <source>
        <dbReference type="Proteomes" id="UP000183557"/>
    </source>
</evidence>
<dbReference type="CDD" id="cd05568">
    <property type="entry name" value="PTS_IIB_bgl_like"/>
    <property type="match status" value="1"/>
</dbReference>
<evidence type="ECO:0000256" key="4">
    <source>
        <dbReference type="ARBA" id="ARBA00022553"/>
    </source>
</evidence>
<feature type="domain" description="PRD" evidence="14">
    <location>
        <begin position="285"/>
        <end position="392"/>
    </location>
</feature>
<feature type="domain" description="PRD" evidence="14">
    <location>
        <begin position="181"/>
        <end position="280"/>
    </location>
</feature>
<reference evidence="16" key="1">
    <citation type="submission" date="2016-10" db="EMBL/GenBank/DDBJ databases">
        <authorList>
            <person name="Varghese N."/>
            <person name="Submissions S."/>
        </authorList>
    </citation>
    <scope>NUCLEOTIDE SEQUENCE [LARGE SCALE GENOMIC DNA]</scope>
    <source>
        <strain evidence="16">CGMCC 1.3704</strain>
    </source>
</reference>
<keyword evidence="4" id="KW-0597">Phosphoprotein</keyword>
<evidence type="ECO:0000256" key="3">
    <source>
        <dbReference type="ARBA" id="ARBA00022490"/>
    </source>
</evidence>
<comment type="function">
    <text evidence="9">The phosphoenolpyruvate-dependent sugar phosphotransferase system (sugar PTS), a major carbohydrate active transport system, catalyzes the phosphorylation of incoming sugar substrates concomitantly with their translocation across the cell membrane. The enzyme II UlaABC PTS system is involved in ascorbate transport.</text>
</comment>
<dbReference type="EMBL" id="FOSB01000004">
    <property type="protein sequence ID" value="SFJ79251.1"/>
    <property type="molecule type" value="Genomic_DNA"/>
</dbReference>
<organism evidence="15 16">
    <name type="scientific">Halobacillus dabanensis</name>
    <dbReference type="NCBI Taxonomy" id="240302"/>
    <lineage>
        <taxon>Bacteria</taxon>
        <taxon>Bacillati</taxon>
        <taxon>Bacillota</taxon>
        <taxon>Bacilli</taxon>
        <taxon>Bacillales</taxon>
        <taxon>Bacillaceae</taxon>
        <taxon>Halobacillus</taxon>
    </lineage>
</organism>
<dbReference type="Pfam" id="PF00874">
    <property type="entry name" value="PRD"/>
    <property type="match status" value="2"/>
</dbReference>
<proteinExistence type="predicted"/>
<dbReference type="Proteomes" id="UP000183557">
    <property type="component" value="Unassembled WGS sequence"/>
</dbReference>
<evidence type="ECO:0000256" key="5">
    <source>
        <dbReference type="ARBA" id="ARBA00022679"/>
    </source>
</evidence>
<dbReference type="PANTHER" id="PTHR36203:SF1">
    <property type="entry name" value="ASCORBATE-SPECIFIC PTS SYSTEM EIIA COMPONENT"/>
    <property type="match status" value="1"/>
</dbReference>
<evidence type="ECO:0000259" key="14">
    <source>
        <dbReference type="PROSITE" id="PS51372"/>
    </source>
</evidence>
<comment type="subcellular location">
    <subcellularLocation>
        <location evidence="1">Cytoplasm</location>
    </subcellularLocation>
</comment>
<dbReference type="GO" id="GO:0005737">
    <property type="term" value="C:cytoplasm"/>
    <property type="evidence" value="ECO:0007669"/>
    <property type="project" value="UniProtKB-SubCell"/>
</dbReference>
<dbReference type="GO" id="GO:0016301">
    <property type="term" value="F:kinase activity"/>
    <property type="evidence" value="ECO:0007669"/>
    <property type="project" value="UniProtKB-KW"/>
</dbReference>
<evidence type="ECO:0000313" key="15">
    <source>
        <dbReference type="EMBL" id="SFJ79251.1"/>
    </source>
</evidence>
<dbReference type="InterPro" id="IPR011608">
    <property type="entry name" value="PRD"/>
</dbReference>
<keyword evidence="8" id="KW-0010">Activator</keyword>
<name>A0A1I3UBS9_HALDA</name>
<feature type="domain" description="PTS EIIA type-2" evidence="12">
    <location>
        <begin position="540"/>
        <end position="680"/>
    </location>
</feature>
<dbReference type="AlphaFoldDB" id="A0A1I3UBS9"/>
<dbReference type="PROSITE" id="PS51094">
    <property type="entry name" value="PTS_EIIA_TYPE_2"/>
    <property type="match status" value="1"/>
</dbReference>
<dbReference type="Gene3D" id="1.10.1790.10">
    <property type="entry name" value="PRD domain"/>
    <property type="match status" value="2"/>
</dbReference>
<dbReference type="GO" id="GO:0009401">
    <property type="term" value="P:phosphoenolpyruvate-dependent sugar phosphotransferase system"/>
    <property type="evidence" value="ECO:0007669"/>
    <property type="project" value="UniProtKB-KW"/>
</dbReference>
<dbReference type="PANTHER" id="PTHR36203">
    <property type="entry name" value="ASCORBATE-SPECIFIC PTS SYSTEM EIIA COMPONENT"/>
    <property type="match status" value="1"/>
</dbReference>
<evidence type="ECO:0000256" key="10">
    <source>
        <dbReference type="ARBA" id="ARBA00041175"/>
    </source>
</evidence>
<evidence type="ECO:0000256" key="2">
    <source>
        <dbReference type="ARBA" id="ARBA00022448"/>
    </source>
</evidence>
<dbReference type="STRING" id="240302.BN982_03044"/>
<dbReference type="InterPro" id="IPR013011">
    <property type="entry name" value="PTS_EIIB_2"/>
</dbReference>
<dbReference type="Pfam" id="PF00359">
    <property type="entry name" value="PTS_EIIA_2"/>
    <property type="match status" value="1"/>
</dbReference>
<dbReference type="SUPFAM" id="SSF63520">
    <property type="entry name" value="PTS-regulatory domain, PRD"/>
    <property type="match status" value="2"/>
</dbReference>
<dbReference type="GO" id="GO:0008982">
    <property type="term" value="F:protein-N(PI)-phosphohistidine-sugar phosphotransferase activity"/>
    <property type="evidence" value="ECO:0007669"/>
    <property type="project" value="InterPro"/>
</dbReference>
<keyword evidence="7" id="KW-0418">Kinase</keyword>
<keyword evidence="16" id="KW-1185">Reference proteome</keyword>
<feature type="domain" description="PTS EIIB type-2" evidence="13">
    <location>
        <begin position="397"/>
        <end position="486"/>
    </location>
</feature>